<dbReference type="Pfam" id="PF12728">
    <property type="entry name" value="HTH_17"/>
    <property type="match status" value="1"/>
</dbReference>
<gene>
    <name evidence="2" type="ORF">GCM10010249_34380</name>
</gene>
<dbReference type="NCBIfam" id="TIGR01764">
    <property type="entry name" value="excise"/>
    <property type="match status" value="1"/>
</dbReference>
<feature type="domain" description="Helix-turn-helix" evidence="1">
    <location>
        <begin position="66"/>
        <end position="107"/>
    </location>
</feature>
<dbReference type="AlphaFoldDB" id="A0A918B1T6"/>
<protein>
    <recommendedName>
        <fullName evidence="1">Helix-turn-helix domain-containing protein</fullName>
    </recommendedName>
</protein>
<dbReference type="InterPro" id="IPR041657">
    <property type="entry name" value="HTH_17"/>
</dbReference>
<name>A0A918B1T6_9ACTN</name>
<reference evidence="2" key="1">
    <citation type="journal article" date="2014" name="Int. J. Syst. Evol. Microbiol.">
        <title>Complete genome sequence of Corynebacterium casei LMG S-19264T (=DSM 44701T), isolated from a smear-ripened cheese.</title>
        <authorList>
            <consortium name="US DOE Joint Genome Institute (JGI-PGF)"/>
            <person name="Walter F."/>
            <person name="Albersmeier A."/>
            <person name="Kalinowski J."/>
            <person name="Ruckert C."/>
        </authorList>
    </citation>
    <scope>NUCLEOTIDE SEQUENCE</scope>
    <source>
        <strain evidence="2">JCM 4335</strain>
    </source>
</reference>
<dbReference type="EMBL" id="BMSV01000006">
    <property type="protein sequence ID" value="GGQ12843.1"/>
    <property type="molecule type" value="Genomic_DNA"/>
</dbReference>
<dbReference type="GO" id="GO:0003677">
    <property type="term" value="F:DNA binding"/>
    <property type="evidence" value="ECO:0007669"/>
    <property type="project" value="InterPro"/>
</dbReference>
<accession>A0A918B1T6</accession>
<proteinExistence type="predicted"/>
<dbReference type="Proteomes" id="UP000654123">
    <property type="component" value="Unassembled WGS sequence"/>
</dbReference>
<sequence length="122" mass="13377">MAAPIRHKTAIRHTIKALTCDVAAWRTLRISQKGADTPPLLPTRRRSIPRMATASLTDVVDPTLVLLTVEEAARRLRIGRTTCFSLIRTGELESVMVGGLRRVPADAPAAYVSRLRTAHRAA</sequence>
<evidence type="ECO:0000313" key="2">
    <source>
        <dbReference type="EMBL" id="GGQ12843.1"/>
    </source>
</evidence>
<reference evidence="2" key="2">
    <citation type="submission" date="2020-09" db="EMBL/GenBank/DDBJ databases">
        <authorList>
            <person name="Sun Q."/>
            <person name="Ohkuma M."/>
        </authorList>
    </citation>
    <scope>NUCLEOTIDE SEQUENCE</scope>
    <source>
        <strain evidence="2">JCM 4335</strain>
    </source>
</reference>
<organism evidence="2 3">
    <name type="scientific">Streptomyces roseolilacinus</name>
    <dbReference type="NCBI Taxonomy" id="66904"/>
    <lineage>
        <taxon>Bacteria</taxon>
        <taxon>Bacillati</taxon>
        <taxon>Actinomycetota</taxon>
        <taxon>Actinomycetes</taxon>
        <taxon>Kitasatosporales</taxon>
        <taxon>Streptomycetaceae</taxon>
        <taxon>Streptomyces</taxon>
    </lineage>
</organism>
<keyword evidence="3" id="KW-1185">Reference proteome</keyword>
<evidence type="ECO:0000313" key="3">
    <source>
        <dbReference type="Proteomes" id="UP000654123"/>
    </source>
</evidence>
<evidence type="ECO:0000259" key="1">
    <source>
        <dbReference type="Pfam" id="PF12728"/>
    </source>
</evidence>
<comment type="caution">
    <text evidence="2">The sequence shown here is derived from an EMBL/GenBank/DDBJ whole genome shotgun (WGS) entry which is preliminary data.</text>
</comment>
<dbReference type="InterPro" id="IPR010093">
    <property type="entry name" value="SinI_DNA-bd"/>
</dbReference>